<dbReference type="InterPro" id="IPR011991">
    <property type="entry name" value="ArsR-like_HTH"/>
</dbReference>
<dbReference type="PANTHER" id="PTHR30154:SF53">
    <property type="entry name" value="HTH-TYPE TRANSCRIPTIONAL REGULATOR LRPC"/>
    <property type="match status" value="1"/>
</dbReference>
<dbReference type="Gene3D" id="3.30.70.920">
    <property type="match status" value="1"/>
</dbReference>
<sequence>MDQIDRKIINMLEQNARASLKELSAACYISSPAIAARIAKLEKAGIITGYHASVNFEKLDYHVKAFIQIQLEPRQKGEFYPFVKTVPNIIECNCVTGDYSELMEVVFESTAALDNFINDLQSRFGKTSTQIVFSTSVDHRGITFQNVDDLSADDLKDDAHH</sequence>
<dbReference type="InterPro" id="IPR036388">
    <property type="entry name" value="WH-like_DNA-bd_sf"/>
</dbReference>
<dbReference type="SUPFAM" id="SSF54909">
    <property type="entry name" value="Dimeric alpha+beta barrel"/>
    <property type="match status" value="1"/>
</dbReference>
<dbReference type="GO" id="GO:0005829">
    <property type="term" value="C:cytosol"/>
    <property type="evidence" value="ECO:0007669"/>
    <property type="project" value="TreeGrafter"/>
</dbReference>
<name>A0A0R1UKH9_9LACO</name>
<dbReference type="GO" id="GO:0043565">
    <property type="term" value="F:sequence-specific DNA binding"/>
    <property type="evidence" value="ECO:0007669"/>
    <property type="project" value="InterPro"/>
</dbReference>
<feature type="domain" description="HTH asnC-type" evidence="4">
    <location>
        <begin position="1"/>
        <end position="62"/>
    </location>
</feature>
<organism evidence="5 6">
    <name type="scientific">Limosilactobacillus ingluviei DSM 15946</name>
    <dbReference type="NCBI Taxonomy" id="1423760"/>
    <lineage>
        <taxon>Bacteria</taxon>
        <taxon>Bacillati</taxon>
        <taxon>Bacillota</taxon>
        <taxon>Bacilli</taxon>
        <taxon>Lactobacillales</taxon>
        <taxon>Lactobacillaceae</taxon>
        <taxon>Limosilactobacillus</taxon>
    </lineage>
</organism>
<evidence type="ECO:0000313" key="6">
    <source>
        <dbReference type="Proteomes" id="UP000050816"/>
    </source>
</evidence>
<keyword evidence="2" id="KW-0238">DNA-binding</keyword>
<reference evidence="5 6" key="1">
    <citation type="journal article" date="2015" name="Genome Announc.">
        <title>Expanding the biotechnology potential of lactobacilli through comparative genomics of 213 strains and associated genera.</title>
        <authorList>
            <person name="Sun Z."/>
            <person name="Harris H.M."/>
            <person name="McCann A."/>
            <person name="Guo C."/>
            <person name="Argimon S."/>
            <person name="Zhang W."/>
            <person name="Yang X."/>
            <person name="Jeffery I.B."/>
            <person name="Cooney J.C."/>
            <person name="Kagawa T.F."/>
            <person name="Liu W."/>
            <person name="Song Y."/>
            <person name="Salvetti E."/>
            <person name="Wrobel A."/>
            <person name="Rasinkangas P."/>
            <person name="Parkhill J."/>
            <person name="Rea M.C."/>
            <person name="O'Sullivan O."/>
            <person name="Ritari J."/>
            <person name="Douillard F.P."/>
            <person name="Paul Ross R."/>
            <person name="Yang R."/>
            <person name="Briner A.E."/>
            <person name="Felis G.E."/>
            <person name="de Vos W.M."/>
            <person name="Barrangou R."/>
            <person name="Klaenhammer T.R."/>
            <person name="Caufield P.W."/>
            <person name="Cui Y."/>
            <person name="Zhang H."/>
            <person name="O'Toole P.W."/>
        </authorList>
    </citation>
    <scope>NUCLEOTIDE SEQUENCE [LARGE SCALE GENOMIC DNA]</scope>
    <source>
        <strain evidence="5 6">DSM 15946</strain>
    </source>
</reference>
<dbReference type="PATRIC" id="fig|1423760.3.peg.786"/>
<dbReference type="GO" id="GO:0043200">
    <property type="term" value="P:response to amino acid"/>
    <property type="evidence" value="ECO:0007669"/>
    <property type="project" value="TreeGrafter"/>
</dbReference>
<dbReference type="Gene3D" id="1.10.10.10">
    <property type="entry name" value="Winged helix-like DNA-binding domain superfamily/Winged helix DNA-binding domain"/>
    <property type="match status" value="1"/>
</dbReference>
<keyword evidence="1" id="KW-0805">Transcription regulation</keyword>
<comment type="caution">
    <text evidence="5">The sequence shown here is derived from an EMBL/GenBank/DDBJ whole genome shotgun (WGS) entry which is preliminary data.</text>
</comment>
<dbReference type="Proteomes" id="UP000050816">
    <property type="component" value="Unassembled WGS sequence"/>
</dbReference>
<dbReference type="InterPro" id="IPR000485">
    <property type="entry name" value="AsnC-type_HTH_dom"/>
</dbReference>
<gene>
    <name evidence="5" type="ORF">FC43_GL000765</name>
</gene>
<evidence type="ECO:0000256" key="2">
    <source>
        <dbReference type="ARBA" id="ARBA00023125"/>
    </source>
</evidence>
<dbReference type="InterPro" id="IPR019888">
    <property type="entry name" value="Tscrpt_reg_AsnC-like"/>
</dbReference>
<proteinExistence type="predicted"/>
<evidence type="ECO:0000256" key="3">
    <source>
        <dbReference type="ARBA" id="ARBA00023163"/>
    </source>
</evidence>
<evidence type="ECO:0000256" key="1">
    <source>
        <dbReference type="ARBA" id="ARBA00023015"/>
    </source>
</evidence>
<accession>A0A0R1UKH9</accession>
<evidence type="ECO:0000259" key="4">
    <source>
        <dbReference type="PROSITE" id="PS50956"/>
    </source>
</evidence>
<keyword evidence="3" id="KW-0804">Transcription</keyword>
<dbReference type="InterPro" id="IPR011008">
    <property type="entry name" value="Dimeric_a/b-barrel"/>
</dbReference>
<dbReference type="SMART" id="SM00344">
    <property type="entry name" value="HTH_ASNC"/>
    <property type="match status" value="1"/>
</dbReference>
<dbReference type="SUPFAM" id="SSF46785">
    <property type="entry name" value="Winged helix' DNA-binding domain"/>
    <property type="match status" value="1"/>
</dbReference>
<dbReference type="PROSITE" id="PS50956">
    <property type="entry name" value="HTH_ASNC_2"/>
    <property type="match status" value="1"/>
</dbReference>
<protein>
    <submittedName>
        <fullName evidence="5">Transcriptional regulator</fullName>
    </submittedName>
</protein>
<dbReference type="GeneID" id="82934060"/>
<dbReference type="PANTHER" id="PTHR30154">
    <property type="entry name" value="LEUCINE-RESPONSIVE REGULATORY PROTEIN"/>
    <property type="match status" value="1"/>
</dbReference>
<dbReference type="Pfam" id="PF13412">
    <property type="entry name" value="HTH_24"/>
    <property type="match status" value="1"/>
</dbReference>
<evidence type="ECO:0000313" key="5">
    <source>
        <dbReference type="EMBL" id="KRL91795.1"/>
    </source>
</evidence>
<dbReference type="InterPro" id="IPR019887">
    <property type="entry name" value="Tscrpt_reg_AsnC/Lrp_C"/>
</dbReference>
<dbReference type="EMBL" id="AZFK01000016">
    <property type="protein sequence ID" value="KRL91795.1"/>
    <property type="molecule type" value="Genomic_DNA"/>
</dbReference>
<dbReference type="PRINTS" id="PR00033">
    <property type="entry name" value="HTHASNC"/>
</dbReference>
<dbReference type="CDD" id="cd00090">
    <property type="entry name" value="HTH_ARSR"/>
    <property type="match status" value="1"/>
</dbReference>
<dbReference type="AlphaFoldDB" id="A0A0R1UKH9"/>
<dbReference type="Pfam" id="PF01037">
    <property type="entry name" value="AsnC_trans_reg"/>
    <property type="match status" value="1"/>
</dbReference>
<dbReference type="InterPro" id="IPR036390">
    <property type="entry name" value="WH_DNA-bd_sf"/>
</dbReference>
<dbReference type="RefSeq" id="WP_019206314.1">
    <property type="nucleotide sequence ID" value="NZ_AZFK01000016.1"/>
</dbReference>